<protein>
    <submittedName>
        <fullName evidence="6">Bile acid:sodium symporter family protein</fullName>
    </submittedName>
</protein>
<feature type="transmembrane region" description="Helical" evidence="5">
    <location>
        <begin position="67"/>
        <end position="89"/>
    </location>
</feature>
<dbReference type="InterPro" id="IPR038770">
    <property type="entry name" value="Na+/solute_symporter_sf"/>
</dbReference>
<evidence type="ECO:0000256" key="5">
    <source>
        <dbReference type="SAM" id="Phobius"/>
    </source>
</evidence>
<name>A0ABT7STT2_9ALTE</name>
<feature type="transmembrane region" description="Helical" evidence="5">
    <location>
        <begin position="200"/>
        <end position="222"/>
    </location>
</feature>
<evidence type="ECO:0000313" key="7">
    <source>
        <dbReference type="Proteomes" id="UP001234343"/>
    </source>
</evidence>
<feature type="transmembrane region" description="Helical" evidence="5">
    <location>
        <begin position="39"/>
        <end position="61"/>
    </location>
</feature>
<feature type="transmembrane region" description="Helical" evidence="5">
    <location>
        <begin position="96"/>
        <end position="118"/>
    </location>
</feature>
<keyword evidence="7" id="KW-1185">Reference proteome</keyword>
<feature type="transmembrane region" description="Helical" evidence="5">
    <location>
        <begin position="169"/>
        <end position="188"/>
    </location>
</feature>
<sequence length="288" mass="31257">MEGSVLSQVVLPLVLSFIMFGMGMSLTRDDFSRLLRMPLAVVAGLVGQIILLPLLAFGLVLVLDLPVYLAIGIMVLAACPGGTTSNLFSHVARANLALSITLTAIATVICVFTTPFIVEFSLRYFEVKNQSFSVLDMTLKMIVLLLVPVLVGLFVRHKAPMFALRQEHLFRKLSVSFMLLMIAGISWQERDMLAQSFPNVFILTIALNVLATLMGVAIAKLVMLSKRDAITLGIEIGTQNATMAIIISLTFLADPTYSIACGVYGVTMYLGATALVFWSKSGAQQSQD</sequence>
<dbReference type="Proteomes" id="UP001234343">
    <property type="component" value="Unassembled WGS sequence"/>
</dbReference>
<dbReference type="InterPro" id="IPR002657">
    <property type="entry name" value="BilAc:Na_symport/Acr3"/>
</dbReference>
<feature type="transmembrane region" description="Helical" evidence="5">
    <location>
        <begin position="138"/>
        <end position="157"/>
    </location>
</feature>
<dbReference type="PANTHER" id="PTHR10361">
    <property type="entry name" value="SODIUM-BILE ACID COTRANSPORTER"/>
    <property type="match status" value="1"/>
</dbReference>
<evidence type="ECO:0000313" key="6">
    <source>
        <dbReference type="EMBL" id="MDM7859600.1"/>
    </source>
</evidence>
<keyword evidence="3 5" id="KW-1133">Transmembrane helix</keyword>
<dbReference type="PANTHER" id="PTHR10361:SF24">
    <property type="entry name" value="P3 PROTEIN"/>
    <property type="match status" value="1"/>
</dbReference>
<gene>
    <name evidence="6" type="ORF">QTP81_03135</name>
</gene>
<feature type="transmembrane region" description="Helical" evidence="5">
    <location>
        <begin position="6"/>
        <end position="27"/>
    </location>
</feature>
<feature type="transmembrane region" description="Helical" evidence="5">
    <location>
        <begin position="257"/>
        <end position="278"/>
    </location>
</feature>
<dbReference type="EMBL" id="JAUCBP010000002">
    <property type="protein sequence ID" value="MDM7859600.1"/>
    <property type="molecule type" value="Genomic_DNA"/>
</dbReference>
<keyword evidence="4 5" id="KW-0472">Membrane</keyword>
<proteinExistence type="predicted"/>
<dbReference type="InterPro" id="IPR004710">
    <property type="entry name" value="Bilac:Na_transpt"/>
</dbReference>
<accession>A0ABT7STT2</accession>
<evidence type="ECO:0000256" key="3">
    <source>
        <dbReference type="ARBA" id="ARBA00022989"/>
    </source>
</evidence>
<comment type="subcellular location">
    <subcellularLocation>
        <location evidence="1">Membrane</location>
        <topology evidence="1">Multi-pass membrane protein</topology>
    </subcellularLocation>
</comment>
<dbReference type="Gene3D" id="1.20.1530.20">
    <property type="match status" value="1"/>
</dbReference>
<reference evidence="6 7" key="1">
    <citation type="submission" date="2023-06" db="EMBL/GenBank/DDBJ databases">
        <title>Alteromonas sp. ASW11-36 isolated from intertidal sand.</title>
        <authorList>
            <person name="Li Y."/>
        </authorList>
    </citation>
    <scope>NUCLEOTIDE SEQUENCE [LARGE SCALE GENOMIC DNA]</scope>
    <source>
        <strain evidence="6 7">ASW11-36</strain>
    </source>
</reference>
<evidence type="ECO:0000256" key="2">
    <source>
        <dbReference type="ARBA" id="ARBA00022692"/>
    </source>
</evidence>
<evidence type="ECO:0000256" key="4">
    <source>
        <dbReference type="ARBA" id="ARBA00023136"/>
    </source>
</evidence>
<feature type="transmembrane region" description="Helical" evidence="5">
    <location>
        <begin position="229"/>
        <end position="251"/>
    </location>
</feature>
<dbReference type="Pfam" id="PF01758">
    <property type="entry name" value="SBF"/>
    <property type="match status" value="1"/>
</dbReference>
<keyword evidence="2 5" id="KW-0812">Transmembrane</keyword>
<comment type="caution">
    <text evidence="6">The sequence shown here is derived from an EMBL/GenBank/DDBJ whole genome shotgun (WGS) entry which is preliminary data.</text>
</comment>
<evidence type="ECO:0000256" key="1">
    <source>
        <dbReference type="ARBA" id="ARBA00004141"/>
    </source>
</evidence>
<organism evidence="6 7">
    <name type="scientific">Alteromonas arenosi</name>
    <dbReference type="NCBI Taxonomy" id="3055817"/>
    <lineage>
        <taxon>Bacteria</taxon>
        <taxon>Pseudomonadati</taxon>
        <taxon>Pseudomonadota</taxon>
        <taxon>Gammaproteobacteria</taxon>
        <taxon>Alteromonadales</taxon>
        <taxon>Alteromonadaceae</taxon>
        <taxon>Alteromonas/Salinimonas group</taxon>
        <taxon>Alteromonas</taxon>
    </lineage>
</organism>
<dbReference type="RefSeq" id="WP_289363665.1">
    <property type="nucleotide sequence ID" value="NZ_JAUCBP010000002.1"/>
</dbReference>